<sequence>MKKEYSDKEIKQILKKEAELPECVEKKIQAAYQEISMDSKVTMKYLKTYRIRKMAVIAAVMVAAVGLAGFAANEFLKVNIKEDTKNAEKILYNIQVDTQKEAHKIKVTPTYMPQGYVYGDETSAYGGKWHNYDTDSGITIVPVNAAELYWGERTGNSVYRESFAKSDYVEEIEIDGQRQDIFVEAKAPYVDADKKIINIFLTNEEYGYMVWISSETTLGKEELLKVAKGLQIEVLDETESYATEEEIEKELAMQREDKETQEKEKEEKIKYGIPIENIYKTGDVIRNPFLTEDMGVPEENIEYMVQDIQIADSLDMEKYPSENYCSYEEVAPWVNEDGTLKTHFRYTYAMTAEGQTEEEPRLEEVSSKYVIVKMKVKNVSGMNNESVNLAPDLIVKEEREDGGLSCYGPTFFPANEEYSLQWGSGDGASFPIYIDQMYYTEGIERIKSSLYRPLADQEELEYTLVYVADADVLDSMYLKFYVSYAEEMLNGNWITNPYVKVTE</sequence>
<protein>
    <recommendedName>
        <fullName evidence="4">DUF4367 domain-containing protein</fullName>
    </recommendedName>
</protein>
<gene>
    <name evidence="2" type="ORF">H8S37_16995</name>
</gene>
<keyword evidence="1" id="KW-0812">Transmembrane</keyword>
<keyword evidence="1" id="KW-1133">Transmembrane helix</keyword>
<dbReference type="AlphaFoldDB" id="A0A923LKY1"/>
<dbReference type="RefSeq" id="WP_186877262.1">
    <property type="nucleotide sequence ID" value="NZ_JACOPF010000006.1"/>
</dbReference>
<accession>A0A923LKY1</accession>
<dbReference type="EMBL" id="JACOPF010000006">
    <property type="protein sequence ID" value="MBC5690611.1"/>
    <property type="molecule type" value="Genomic_DNA"/>
</dbReference>
<proteinExistence type="predicted"/>
<organism evidence="2 3">
    <name type="scientific">Mediterraneibacter hominis</name>
    <dbReference type="NCBI Taxonomy" id="2763054"/>
    <lineage>
        <taxon>Bacteria</taxon>
        <taxon>Bacillati</taxon>
        <taxon>Bacillota</taxon>
        <taxon>Clostridia</taxon>
        <taxon>Lachnospirales</taxon>
        <taxon>Lachnospiraceae</taxon>
        <taxon>Mediterraneibacter</taxon>
    </lineage>
</organism>
<keyword evidence="3" id="KW-1185">Reference proteome</keyword>
<keyword evidence="1" id="KW-0472">Membrane</keyword>
<reference evidence="2" key="1">
    <citation type="submission" date="2020-08" db="EMBL/GenBank/DDBJ databases">
        <title>Genome public.</title>
        <authorList>
            <person name="Liu C."/>
            <person name="Sun Q."/>
        </authorList>
    </citation>
    <scope>NUCLEOTIDE SEQUENCE</scope>
    <source>
        <strain evidence="2">NSJ-55</strain>
    </source>
</reference>
<comment type="caution">
    <text evidence="2">The sequence shown here is derived from an EMBL/GenBank/DDBJ whole genome shotgun (WGS) entry which is preliminary data.</text>
</comment>
<evidence type="ECO:0000313" key="2">
    <source>
        <dbReference type="EMBL" id="MBC5690611.1"/>
    </source>
</evidence>
<name>A0A923LKY1_9FIRM</name>
<evidence type="ECO:0000313" key="3">
    <source>
        <dbReference type="Proteomes" id="UP000652477"/>
    </source>
</evidence>
<evidence type="ECO:0008006" key="4">
    <source>
        <dbReference type="Google" id="ProtNLM"/>
    </source>
</evidence>
<evidence type="ECO:0000256" key="1">
    <source>
        <dbReference type="SAM" id="Phobius"/>
    </source>
</evidence>
<feature type="transmembrane region" description="Helical" evidence="1">
    <location>
        <begin position="54"/>
        <end position="72"/>
    </location>
</feature>
<dbReference type="Proteomes" id="UP000652477">
    <property type="component" value="Unassembled WGS sequence"/>
</dbReference>